<keyword evidence="2" id="KW-1185">Reference proteome</keyword>
<organism evidence="1 2">
    <name type="scientific">Marinobacter salinus</name>
    <dbReference type="NCBI Taxonomy" id="1874317"/>
    <lineage>
        <taxon>Bacteria</taxon>
        <taxon>Pseudomonadati</taxon>
        <taxon>Pseudomonadota</taxon>
        <taxon>Gammaproteobacteria</taxon>
        <taxon>Pseudomonadales</taxon>
        <taxon>Marinobacteraceae</taxon>
        <taxon>Marinobacter</taxon>
    </lineage>
</organism>
<dbReference type="RefSeq" id="WP_070969629.1">
    <property type="nucleotide sequence ID" value="NZ_CP017715.1"/>
</dbReference>
<gene>
    <name evidence="1" type="ORF">BKP64_10725</name>
</gene>
<accession>A0A1D9GLT5</accession>
<dbReference type="Proteomes" id="UP000177445">
    <property type="component" value="Chromosome"/>
</dbReference>
<sequence length="120" mass="13068">MKNPRNIGGVAIEYSGSHPRGKFLFDVAMENQRAREKFPRGANLDTALMEEVGELAQALLKIKESGWSPEQVYKEAVQVASTAMRVAVEGCPEHDYRGMKCGFGGCKQPATGGPCALCYE</sequence>
<dbReference type="STRING" id="1874317.BKP64_10725"/>
<dbReference type="EMBL" id="CP017715">
    <property type="protein sequence ID" value="AOY88602.1"/>
    <property type="molecule type" value="Genomic_DNA"/>
</dbReference>
<name>A0A1D9GLT5_9GAMM</name>
<evidence type="ECO:0000313" key="1">
    <source>
        <dbReference type="EMBL" id="AOY88602.1"/>
    </source>
</evidence>
<reference evidence="1 2" key="1">
    <citation type="submission" date="2016-10" db="EMBL/GenBank/DDBJ databases">
        <title>Marinobacter salinus sp. nov., a moderately halophilic bacterium isolated from a tidal flat environment.</title>
        <authorList>
            <person name="Park S.-J."/>
        </authorList>
    </citation>
    <scope>NUCLEOTIDE SEQUENCE [LARGE SCALE GENOMIC DNA]</scope>
    <source>
        <strain evidence="1 2">Hb8</strain>
    </source>
</reference>
<protein>
    <submittedName>
        <fullName evidence="1">Uncharacterized protein</fullName>
    </submittedName>
</protein>
<evidence type="ECO:0000313" key="2">
    <source>
        <dbReference type="Proteomes" id="UP000177445"/>
    </source>
</evidence>
<proteinExistence type="predicted"/>
<dbReference type="AlphaFoldDB" id="A0A1D9GLT5"/>
<dbReference type="KEGG" id="msq:BKP64_10725"/>